<dbReference type="OrthoDB" id="9131059at2"/>
<evidence type="ECO:0000256" key="7">
    <source>
        <dbReference type="RuleBase" id="RU003918"/>
    </source>
</evidence>
<dbReference type="InterPro" id="IPR001829">
    <property type="entry name" value="Pili_assmbl_chaperone_bac"/>
</dbReference>
<dbReference type="GO" id="GO:0030288">
    <property type="term" value="C:outer membrane-bounded periplasmic space"/>
    <property type="evidence" value="ECO:0007669"/>
    <property type="project" value="InterPro"/>
</dbReference>
<dbReference type="Gene3D" id="2.60.40.10">
    <property type="entry name" value="Immunoglobulins"/>
    <property type="match status" value="2"/>
</dbReference>
<keyword evidence="3" id="KW-1029">Fimbrium biogenesis</keyword>
<evidence type="ECO:0000256" key="2">
    <source>
        <dbReference type="ARBA" id="ARBA00007399"/>
    </source>
</evidence>
<dbReference type="PRINTS" id="PR00969">
    <property type="entry name" value="CHAPERONPILI"/>
</dbReference>
<dbReference type="AlphaFoldDB" id="A0A495RCN1"/>
<dbReference type="InterPro" id="IPR016147">
    <property type="entry name" value="Pili_assmbl_chaperone_N"/>
</dbReference>
<dbReference type="SUPFAM" id="SSF49354">
    <property type="entry name" value="PapD-like"/>
    <property type="match status" value="1"/>
</dbReference>
<dbReference type="FunFam" id="2.60.40.10:FF:000458">
    <property type="entry name" value="Molecular chaperone FimC"/>
    <property type="match status" value="1"/>
</dbReference>
<evidence type="ECO:0000313" key="11">
    <source>
        <dbReference type="Proteomes" id="UP000278542"/>
    </source>
</evidence>
<keyword evidence="4" id="KW-0732">Signal</keyword>
<evidence type="ECO:0000256" key="3">
    <source>
        <dbReference type="ARBA" id="ARBA00022558"/>
    </source>
</evidence>
<gene>
    <name evidence="10" type="ORF">DES39_1628</name>
</gene>
<dbReference type="InterPro" id="IPR036316">
    <property type="entry name" value="Pili_assmbl_chap_C_dom_sf"/>
</dbReference>
<dbReference type="PANTHER" id="PTHR30251">
    <property type="entry name" value="PILUS ASSEMBLY CHAPERONE"/>
    <property type="match status" value="1"/>
</dbReference>
<feature type="domain" description="Pili assembly chaperone N-terminal" evidence="8">
    <location>
        <begin position="29"/>
        <end position="146"/>
    </location>
</feature>
<dbReference type="Pfam" id="PF00345">
    <property type="entry name" value="PapD_N"/>
    <property type="match status" value="1"/>
</dbReference>
<dbReference type="Pfam" id="PF02753">
    <property type="entry name" value="PapD_C"/>
    <property type="match status" value="1"/>
</dbReference>
<organism evidence="10 11">
    <name type="scientific">Orbus hercynius</name>
    <dbReference type="NCBI Taxonomy" id="593135"/>
    <lineage>
        <taxon>Bacteria</taxon>
        <taxon>Pseudomonadati</taxon>
        <taxon>Pseudomonadota</taxon>
        <taxon>Gammaproteobacteria</taxon>
        <taxon>Orbales</taxon>
        <taxon>Orbaceae</taxon>
        <taxon>Orbus</taxon>
    </lineage>
</organism>
<dbReference type="EMBL" id="RBWY01000003">
    <property type="protein sequence ID" value="RKS85119.1"/>
    <property type="molecule type" value="Genomic_DNA"/>
</dbReference>
<evidence type="ECO:0000259" key="9">
    <source>
        <dbReference type="Pfam" id="PF02753"/>
    </source>
</evidence>
<keyword evidence="5" id="KW-0574">Periplasm</keyword>
<dbReference type="Proteomes" id="UP000278542">
    <property type="component" value="Unassembled WGS sequence"/>
</dbReference>
<comment type="caution">
    <text evidence="10">The sequence shown here is derived from an EMBL/GenBank/DDBJ whole genome shotgun (WGS) entry which is preliminary data.</text>
</comment>
<comment type="subcellular location">
    <subcellularLocation>
        <location evidence="1 7">Periplasm</location>
    </subcellularLocation>
</comment>
<evidence type="ECO:0000256" key="6">
    <source>
        <dbReference type="ARBA" id="ARBA00023186"/>
    </source>
</evidence>
<feature type="domain" description="Pili assembly chaperone C-terminal" evidence="9">
    <location>
        <begin position="170"/>
        <end position="230"/>
    </location>
</feature>
<name>A0A495RCN1_9GAMM</name>
<dbReference type="InterPro" id="IPR008962">
    <property type="entry name" value="PapD-like_sf"/>
</dbReference>
<dbReference type="PANTHER" id="PTHR30251:SF6">
    <property type="entry name" value="FIMBRIAL CHAPERONE YFCS-RELATED"/>
    <property type="match status" value="1"/>
</dbReference>
<dbReference type="InterPro" id="IPR013783">
    <property type="entry name" value="Ig-like_fold"/>
</dbReference>
<dbReference type="InterPro" id="IPR018046">
    <property type="entry name" value="Pili_assmbl_chaperone_CS"/>
</dbReference>
<keyword evidence="6 7" id="KW-0143">Chaperone</keyword>
<evidence type="ECO:0000256" key="1">
    <source>
        <dbReference type="ARBA" id="ARBA00004418"/>
    </source>
</evidence>
<dbReference type="RefSeq" id="WP_121145276.1">
    <property type="nucleotide sequence ID" value="NZ_RBWY01000003.1"/>
</dbReference>
<reference evidence="10 11" key="1">
    <citation type="submission" date="2018-10" db="EMBL/GenBank/DDBJ databases">
        <title>Genomic Encyclopedia of Type Strains, Phase IV (KMG-IV): sequencing the most valuable type-strain genomes for metagenomic binning, comparative biology and taxonomic classification.</title>
        <authorList>
            <person name="Goeker M."/>
        </authorList>
    </citation>
    <scope>NUCLEOTIDE SEQUENCE [LARGE SCALE GENOMIC DNA]</scope>
    <source>
        <strain evidence="10 11">DSM 22228</strain>
    </source>
</reference>
<dbReference type="InterPro" id="IPR050643">
    <property type="entry name" value="Periplasmic_pilus_chap"/>
</dbReference>
<evidence type="ECO:0000259" key="8">
    <source>
        <dbReference type="Pfam" id="PF00345"/>
    </source>
</evidence>
<proteinExistence type="inferred from homology"/>
<dbReference type="GO" id="GO:0071555">
    <property type="term" value="P:cell wall organization"/>
    <property type="evidence" value="ECO:0007669"/>
    <property type="project" value="InterPro"/>
</dbReference>
<accession>A0A495RCN1</accession>
<dbReference type="InterPro" id="IPR016148">
    <property type="entry name" value="Pili_assmbl_chaperone_C"/>
</dbReference>
<keyword evidence="11" id="KW-1185">Reference proteome</keyword>
<evidence type="ECO:0000256" key="5">
    <source>
        <dbReference type="ARBA" id="ARBA00022764"/>
    </source>
</evidence>
<evidence type="ECO:0000256" key="4">
    <source>
        <dbReference type="ARBA" id="ARBA00022729"/>
    </source>
</evidence>
<dbReference type="SUPFAM" id="SSF49584">
    <property type="entry name" value="Periplasmic chaperone C-domain"/>
    <property type="match status" value="1"/>
</dbReference>
<comment type="similarity">
    <text evidence="2 7">Belongs to the periplasmic pilus chaperone family.</text>
</comment>
<protein>
    <submittedName>
        <fullName evidence="10">P pilus assembly chaperone PapD</fullName>
    </submittedName>
</protein>
<evidence type="ECO:0000313" key="10">
    <source>
        <dbReference type="EMBL" id="RKS85119.1"/>
    </source>
</evidence>
<dbReference type="PROSITE" id="PS00635">
    <property type="entry name" value="PILI_CHAPERONE"/>
    <property type="match status" value="1"/>
</dbReference>
<sequence length="249" mass="27387">MKISQIRHFLLASTLIAGSVISLSALSAISLDRTRVVFDGSQKSVSINIANKNKQLPYLAQGWIENSEGKKITSPFVVLPPIQRIEPDKASQVRIEALPEVKNLPQDRESIFYFNLREIPPKSDKPNVLQLALQSKIKMFYRPAAIVEQGNDTIPAQKLVMIKQGDSVMLKNPTPFYITITNGASSKSALNKVNMNAAMIAPFAETKLDIKASALGSKPVLTYINDYGGRPDLTFQCQGNTCSVVPELK</sequence>